<keyword evidence="11 15" id="KW-0472">Membrane</keyword>
<dbReference type="Gene3D" id="3.40.50.2300">
    <property type="match status" value="1"/>
</dbReference>
<dbReference type="Gene3D" id="1.10.287.130">
    <property type="match status" value="1"/>
</dbReference>
<feature type="modified residue" description="Phosphohistidine" evidence="12">
    <location>
        <position position="815"/>
    </location>
</feature>
<evidence type="ECO:0000256" key="5">
    <source>
        <dbReference type="ARBA" id="ARBA00022553"/>
    </source>
</evidence>
<feature type="transmembrane region" description="Helical" evidence="15">
    <location>
        <begin position="202"/>
        <end position="221"/>
    </location>
</feature>
<dbReference type="SUPFAM" id="SSF55874">
    <property type="entry name" value="ATPase domain of HSP90 chaperone/DNA topoisomerase II/histidine kinase"/>
    <property type="match status" value="1"/>
</dbReference>
<dbReference type="SMART" id="SM00448">
    <property type="entry name" value="REC"/>
    <property type="match status" value="1"/>
</dbReference>
<feature type="transmembrane region" description="Helical" evidence="15">
    <location>
        <begin position="133"/>
        <end position="162"/>
    </location>
</feature>
<dbReference type="InterPro" id="IPR011006">
    <property type="entry name" value="CheY-like_superfamily"/>
</dbReference>
<dbReference type="EMBL" id="JANJOU010000032">
    <property type="protein sequence ID" value="MCR0985325.1"/>
    <property type="molecule type" value="Genomic_DNA"/>
</dbReference>
<dbReference type="InterPro" id="IPR036890">
    <property type="entry name" value="HATPase_C_sf"/>
</dbReference>
<feature type="transmembrane region" description="Helical" evidence="15">
    <location>
        <begin position="174"/>
        <end position="195"/>
    </location>
</feature>
<evidence type="ECO:0000256" key="4">
    <source>
        <dbReference type="ARBA" id="ARBA00022475"/>
    </source>
</evidence>
<gene>
    <name evidence="19" type="ORF">NRP21_25065</name>
</gene>
<dbReference type="Proteomes" id="UP001524642">
    <property type="component" value="Unassembled WGS sequence"/>
</dbReference>
<dbReference type="CDD" id="cd16922">
    <property type="entry name" value="HATPase_EvgS-ArcB-TorS-like"/>
    <property type="match status" value="1"/>
</dbReference>
<dbReference type="SMART" id="SM00388">
    <property type="entry name" value="HisKA"/>
    <property type="match status" value="1"/>
</dbReference>
<evidence type="ECO:0000256" key="2">
    <source>
        <dbReference type="ARBA" id="ARBA00004651"/>
    </source>
</evidence>
<keyword evidence="20" id="KW-1185">Reference proteome</keyword>
<proteinExistence type="predicted"/>
<dbReference type="InterPro" id="IPR001789">
    <property type="entry name" value="Sig_transdc_resp-reg_receiver"/>
</dbReference>
<feature type="domain" description="Response regulatory" evidence="17">
    <location>
        <begin position="614"/>
        <end position="731"/>
    </location>
</feature>
<reference evidence="19 20" key="1">
    <citation type="submission" date="2022-06" db="EMBL/GenBank/DDBJ databases">
        <title>Roseomonas CN29.</title>
        <authorList>
            <person name="Cheng Y."/>
            <person name="He X."/>
        </authorList>
    </citation>
    <scope>NUCLEOTIDE SEQUENCE [LARGE SCALE GENOMIC DNA]</scope>
    <source>
        <strain evidence="19 20">CN29</strain>
    </source>
</reference>
<dbReference type="Pfam" id="PF01627">
    <property type="entry name" value="Hpt"/>
    <property type="match status" value="1"/>
</dbReference>
<dbReference type="InterPro" id="IPR003594">
    <property type="entry name" value="HATPase_dom"/>
</dbReference>
<dbReference type="InterPro" id="IPR003661">
    <property type="entry name" value="HisK_dim/P_dom"/>
</dbReference>
<dbReference type="PANTHER" id="PTHR45339:SF1">
    <property type="entry name" value="HYBRID SIGNAL TRANSDUCTION HISTIDINE KINASE J"/>
    <property type="match status" value="1"/>
</dbReference>
<dbReference type="EC" id="2.7.13.3" evidence="3"/>
<organism evidence="19 20">
    <name type="scientific">Roseomonas populi</name>
    <dbReference type="NCBI Taxonomy" id="3121582"/>
    <lineage>
        <taxon>Bacteria</taxon>
        <taxon>Pseudomonadati</taxon>
        <taxon>Pseudomonadota</taxon>
        <taxon>Alphaproteobacteria</taxon>
        <taxon>Acetobacterales</taxon>
        <taxon>Roseomonadaceae</taxon>
        <taxon>Roseomonas</taxon>
    </lineage>
</organism>
<sequence length="883" mass="95145">MASSPGSTALPPGRRDRPGPVRVMPGSGMAGEPPSEPARHQQAAPGRGTSRAPEPRRSLGALVRSLRGRPDTEHEMSFNRLAFVLTAVVYFALVPDTTRAMWQICIVYAVLAVGLLAHILLRPARNLIRRGFAMVLDVSIISLELWIGGQPTAVLFPLYLWLVLGNGFRFGVNWLFAGMLLSVLQFSAVVAVTPFWREQPHLSAGLLLGLLGIPLYAATLVRKLSAATTQAEEANQAKSMFLASVSHELRTPLTAIIGMGSLLSETRLDNEQRDMVRTVDRASRSLLSLIESILDFSRVEAGRMPPRLSEIDPLTLLGDVRRLLGAQALERGLRLSTHTTLRLPPRILGDAHQLTEVMLNLVGNAIKFTQQGTVTLALDAEPLSASRIRLLCEVSDTGIGIAPEAQERIFDSFVQADPGIFHRFGGTGLGLAICRRLVSLSGGDIGVRSTPGAGSTFWFTLELGFTEAGRPEVPRQEILLLAEPGPLAQRTMAMLERLGHDVEAAPALADAVTSISRQPRTVVVMMQPGEPAATPEAAATALRAAARGRGLTLVLCQGDDQGLPEVALRREFALVVPVDTAEPGWAAALRMTTGDLLPPADAHLPRASAARALSVLVADDSQVNRRVFHAILERAGHRTRLVTNGEEALKALDDQAFDAVLMDVNMPVMDGLEATKLYRFSALGQDRVPIIALTADATPMTRELCSKAGVDAYLTKPVDPRTLIETIEMVVSNRPSSDPAKFAAEAEASTGPQIRSFATEPPLDEATLENLEALGGLQFVAELAHDFLESAEEHLIQLDIAISEQDVSGFRSTVHAIRSGAANLGVRALFDLCCFVENLRLADLSYQGRSYHAQISKEVDRAREALALRLDASSDRPRGTAPG</sequence>
<dbReference type="CDD" id="cd00082">
    <property type="entry name" value="HisKA"/>
    <property type="match status" value="1"/>
</dbReference>
<dbReference type="Pfam" id="PF02518">
    <property type="entry name" value="HATPase_c"/>
    <property type="match status" value="1"/>
</dbReference>
<evidence type="ECO:0000256" key="10">
    <source>
        <dbReference type="ARBA" id="ARBA00023012"/>
    </source>
</evidence>
<evidence type="ECO:0000313" key="19">
    <source>
        <dbReference type="EMBL" id="MCR0985325.1"/>
    </source>
</evidence>
<dbReference type="Gene3D" id="3.30.565.10">
    <property type="entry name" value="Histidine kinase-like ATPase, C-terminal domain"/>
    <property type="match status" value="1"/>
</dbReference>
<comment type="catalytic activity">
    <reaction evidence="1">
        <text>ATP + protein L-histidine = ADP + protein N-phospho-L-histidine.</text>
        <dbReference type="EC" id="2.7.13.3"/>
    </reaction>
</comment>
<dbReference type="PRINTS" id="PR00344">
    <property type="entry name" value="BCTRLSENSOR"/>
</dbReference>
<dbReference type="PROSITE" id="PS50894">
    <property type="entry name" value="HPT"/>
    <property type="match status" value="1"/>
</dbReference>
<keyword evidence="6 15" id="KW-0812">Transmembrane</keyword>
<dbReference type="SMART" id="SM00387">
    <property type="entry name" value="HATPase_c"/>
    <property type="match status" value="1"/>
</dbReference>
<dbReference type="InterPro" id="IPR005467">
    <property type="entry name" value="His_kinase_dom"/>
</dbReference>
<name>A0ABT1XB55_9PROT</name>
<dbReference type="SMART" id="SM00073">
    <property type="entry name" value="HPT"/>
    <property type="match status" value="1"/>
</dbReference>
<protein>
    <recommendedName>
        <fullName evidence="3">histidine kinase</fullName>
        <ecNumber evidence="3">2.7.13.3</ecNumber>
    </recommendedName>
</protein>
<comment type="caution">
    <text evidence="19">The sequence shown here is derived from an EMBL/GenBank/DDBJ whole genome shotgun (WGS) entry which is preliminary data.</text>
</comment>
<feature type="transmembrane region" description="Helical" evidence="15">
    <location>
        <begin position="77"/>
        <end position="94"/>
    </location>
</feature>
<dbReference type="PROSITE" id="PS50110">
    <property type="entry name" value="RESPONSE_REGULATORY"/>
    <property type="match status" value="1"/>
</dbReference>
<dbReference type="Pfam" id="PF00512">
    <property type="entry name" value="HisKA"/>
    <property type="match status" value="1"/>
</dbReference>
<keyword evidence="8 19" id="KW-0067">ATP-binding</keyword>
<evidence type="ECO:0000259" key="18">
    <source>
        <dbReference type="PROSITE" id="PS50894"/>
    </source>
</evidence>
<dbReference type="SUPFAM" id="SSF47226">
    <property type="entry name" value="Histidine-containing phosphotransfer domain, HPT domain"/>
    <property type="match status" value="1"/>
</dbReference>
<keyword evidence="7" id="KW-0547">Nucleotide-binding</keyword>
<dbReference type="CDD" id="cd17546">
    <property type="entry name" value="REC_hyHK_CKI1_RcsC-like"/>
    <property type="match status" value="1"/>
</dbReference>
<evidence type="ECO:0000256" key="3">
    <source>
        <dbReference type="ARBA" id="ARBA00012438"/>
    </source>
</evidence>
<keyword evidence="10" id="KW-0902">Two-component regulatory system</keyword>
<evidence type="ECO:0000256" key="12">
    <source>
        <dbReference type="PROSITE-ProRule" id="PRU00110"/>
    </source>
</evidence>
<dbReference type="Gene3D" id="1.20.120.160">
    <property type="entry name" value="HPT domain"/>
    <property type="match status" value="1"/>
</dbReference>
<dbReference type="InterPro" id="IPR004358">
    <property type="entry name" value="Sig_transdc_His_kin-like_C"/>
</dbReference>
<feature type="modified residue" description="4-aspartylphosphate" evidence="13">
    <location>
        <position position="663"/>
    </location>
</feature>
<dbReference type="InterPro" id="IPR036641">
    <property type="entry name" value="HPT_dom_sf"/>
</dbReference>
<evidence type="ECO:0000256" key="7">
    <source>
        <dbReference type="ARBA" id="ARBA00022741"/>
    </source>
</evidence>
<dbReference type="Pfam" id="PF00072">
    <property type="entry name" value="Response_reg"/>
    <property type="match status" value="1"/>
</dbReference>
<dbReference type="InterPro" id="IPR008207">
    <property type="entry name" value="Sig_transdc_His_kin_Hpt_dom"/>
</dbReference>
<evidence type="ECO:0000256" key="9">
    <source>
        <dbReference type="ARBA" id="ARBA00022989"/>
    </source>
</evidence>
<feature type="domain" description="HPt" evidence="18">
    <location>
        <begin position="776"/>
        <end position="873"/>
    </location>
</feature>
<evidence type="ECO:0000313" key="20">
    <source>
        <dbReference type="Proteomes" id="UP001524642"/>
    </source>
</evidence>
<evidence type="ECO:0000256" key="1">
    <source>
        <dbReference type="ARBA" id="ARBA00000085"/>
    </source>
</evidence>
<evidence type="ECO:0000259" key="16">
    <source>
        <dbReference type="PROSITE" id="PS50109"/>
    </source>
</evidence>
<dbReference type="PANTHER" id="PTHR45339">
    <property type="entry name" value="HYBRID SIGNAL TRANSDUCTION HISTIDINE KINASE J"/>
    <property type="match status" value="1"/>
</dbReference>
<evidence type="ECO:0000256" key="13">
    <source>
        <dbReference type="PROSITE-ProRule" id="PRU00169"/>
    </source>
</evidence>
<feature type="region of interest" description="Disordered" evidence="14">
    <location>
        <begin position="1"/>
        <end position="58"/>
    </location>
</feature>
<dbReference type="SUPFAM" id="SSF52172">
    <property type="entry name" value="CheY-like"/>
    <property type="match status" value="1"/>
</dbReference>
<keyword evidence="5 13" id="KW-0597">Phosphoprotein</keyword>
<evidence type="ECO:0000256" key="8">
    <source>
        <dbReference type="ARBA" id="ARBA00022840"/>
    </source>
</evidence>
<dbReference type="GO" id="GO:0005524">
    <property type="term" value="F:ATP binding"/>
    <property type="evidence" value="ECO:0007669"/>
    <property type="project" value="UniProtKB-KW"/>
</dbReference>
<evidence type="ECO:0000259" key="17">
    <source>
        <dbReference type="PROSITE" id="PS50110"/>
    </source>
</evidence>
<keyword evidence="9 15" id="KW-1133">Transmembrane helix</keyword>
<keyword evidence="4" id="KW-1003">Cell membrane</keyword>
<evidence type="ECO:0000256" key="14">
    <source>
        <dbReference type="SAM" id="MobiDB-lite"/>
    </source>
</evidence>
<dbReference type="SUPFAM" id="SSF47384">
    <property type="entry name" value="Homodimeric domain of signal transducing histidine kinase"/>
    <property type="match status" value="1"/>
</dbReference>
<evidence type="ECO:0000256" key="15">
    <source>
        <dbReference type="SAM" id="Phobius"/>
    </source>
</evidence>
<evidence type="ECO:0000256" key="6">
    <source>
        <dbReference type="ARBA" id="ARBA00022692"/>
    </source>
</evidence>
<dbReference type="PROSITE" id="PS50109">
    <property type="entry name" value="HIS_KIN"/>
    <property type="match status" value="1"/>
</dbReference>
<evidence type="ECO:0000256" key="11">
    <source>
        <dbReference type="ARBA" id="ARBA00023136"/>
    </source>
</evidence>
<feature type="domain" description="Histidine kinase" evidence="16">
    <location>
        <begin position="244"/>
        <end position="465"/>
    </location>
</feature>
<feature type="transmembrane region" description="Helical" evidence="15">
    <location>
        <begin position="100"/>
        <end position="121"/>
    </location>
</feature>
<accession>A0ABT1XB55</accession>
<dbReference type="InterPro" id="IPR036097">
    <property type="entry name" value="HisK_dim/P_sf"/>
</dbReference>
<comment type="subcellular location">
    <subcellularLocation>
        <location evidence="2">Cell membrane</location>
        <topology evidence="2">Multi-pass membrane protein</topology>
    </subcellularLocation>
</comment>